<keyword evidence="1" id="KW-1133">Transmembrane helix</keyword>
<evidence type="ECO:0000313" key="3">
    <source>
        <dbReference type="Proteomes" id="UP000315700"/>
    </source>
</evidence>
<dbReference type="KEGG" id="ccos:Pan44_13020"/>
<protein>
    <submittedName>
        <fullName evidence="2">Uncharacterized protein</fullName>
    </submittedName>
</protein>
<sequence>MNDRTLMDRFGLHFLGLLGAALVLWQLIGWWTKPPAVEFDNLKYIQLLSTAVSSRKADMVSKVEKAIRQRHSQSQMSDDELAHFEEILATVRAGKWEDADRQTFDFAAAQLSRKRSPIDPHSGHDHSH</sequence>
<keyword evidence="1" id="KW-0812">Transmembrane</keyword>
<feature type="transmembrane region" description="Helical" evidence="1">
    <location>
        <begin position="12"/>
        <end position="31"/>
    </location>
</feature>
<reference evidence="2 3" key="1">
    <citation type="submission" date="2019-02" db="EMBL/GenBank/DDBJ databases">
        <title>Deep-cultivation of Planctomycetes and their phenomic and genomic characterization uncovers novel biology.</title>
        <authorList>
            <person name="Wiegand S."/>
            <person name="Jogler M."/>
            <person name="Boedeker C."/>
            <person name="Pinto D."/>
            <person name="Vollmers J."/>
            <person name="Rivas-Marin E."/>
            <person name="Kohn T."/>
            <person name="Peeters S.H."/>
            <person name="Heuer A."/>
            <person name="Rast P."/>
            <person name="Oberbeckmann S."/>
            <person name="Bunk B."/>
            <person name="Jeske O."/>
            <person name="Meyerdierks A."/>
            <person name="Storesund J.E."/>
            <person name="Kallscheuer N."/>
            <person name="Luecker S."/>
            <person name="Lage O.M."/>
            <person name="Pohl T."/>
            <person name="Merkel B.J."/>
            <person name="Hornburger P."/>
            <person name="Mueller R.-W."/>
            <person name="Bruemmer F."/>
            <person name="Labrenz M."/>
            <person name="Spormann A.M."/>
            <person name="Op den Camp H."/>
            <person name="Overmann J."/>
            <person name="Amann R."/>
            <person name="Jetten M.S.M."/>
            <person name="Mascher T."/>
            <person name="Medema M.H."/>
            <person name="Devos D.P."/>
            <person name="Kaster A.-K."/>
            <person name="Ovreas L."/>
            <person name="Rohde M."/>
            <person name="Galperin M.Y."/>
            <person name="Jogler C."/>
        </authorList>
    </citation>
    <scope>NUCLEOTIDE SEQUENCE [LARGE SCALE GENOMIC DNA]</scope>
    <source>
        <strain evidence="2 3">Pan44</strain>
    </source>
</reference>
<dbReference type="EMBL" id="CP036271">
    <property type="protein sequence ID" value="QDT53286.1"/>
    <property type="molecule type" value="Genomic_DNA"/>
</dbReference>
<dbReference type="OrthoDB" id="213876at2"/>
<gene>
    <name evidence="2" type="ORF">Pan44_13020</name>
</gene>
<dbReference type="InParanoid" id="A0A517SB30"/>
<organism evidence="2 3">
    <name type="scientific">Caulifigura coniformis</name>
    <dbReference type="NCBI Taxonomy" id="2527983"/>
    <lineage>
        <taxon>Bacteria</taxon>
        <taxon>Pseudomonadati</taxon>
        <taxon>Planctomycetota</taxon>
        <taxon>Planctomycetia</taxon>
        <taxon>Planctomycetales</taxon>
        <taxon>Planctomycetaceae</taxon>
        <taxon>Caulifigura</taxon>
    </lineage>
</organism>
<keyword evidence="1" id="KW-0472">Membrane</keyword>
<dbReference type="RefSeq" id="WP_145028375.1">
    <property type="nucleotide sequence ID" value="NZ_CP036271.1"/>
</dbReference>
<name>A0A517SB30_9PLAN</name>
<evidence type="ECO:0000256" key="1">
    <source>
        <dbReference type="SAM" id="Phobius"/>
    </source>
</evidence>
<accession>A0A517SB30</accession>
<proteinExistence type="predicted"/>
<dbReference type="Proteomes" id="UP000315700">
    <property type="component" value="Chromosome"/>
</dbReference>
<keyword evidence="3" id="KW-1185">Reference proteome</keyword>
<dbReference type="AlphaFoldDB" id="A0A517SB30"/>
<evidence type="ECO:0000313" key="2">
    <source>
        <dbReference type="EMBL" id="QDT53286.1"/>
    </source>
</evidence>